<evidence type="ECO:0000313" key="7">
    <source>
        <dbReference type="EMBL" id="KAK4211735.1"/>
    </source>
</evidence>
<dbReference type="SUPFAM" id="SSF88713">
    <property type="entry name" value="Glycoside hydrolase/deacetylase"/>
    <property type="match status" value="1"/>
</dbReference>
<comment type="cofactor">
    <cofactor evidence="1">
        <name>Co(2+)</name>
        <dbReference type="ChEBI" id="CHEBI:48828"/>
    </cofactor>
</comment>
<keyword evidence="2" id="KW-0146">Chitin degradation</keyword>
<dbReference type="InterPro" id="IPR011330">
    <property type="entry name" value="Glyco_hydro/deAcase_b/a-brl"/>
</dbReference>
<feature type="domain" description="NodB homology" evidence="6">
    <location>
        <begin position="74"/>
        <end position="278"/>
    </location>
</feature>
<dbReference type="EMBL" id="MU858142">
    <property type="protein sequence ID" value="KAK4211735.1"/>
    <property type="molecule type" value="Genomic_DNA"/>
</dbReference>
<keyword evidence="2" id="KW-0624">Polysaccharide degradation</keyword>
<dbReference type="Pfam" id="PF01522">
    <property type="entry name" value="Polysacc_deac_1"/>
    <property type="match status" value="1"/>
</dbReference>
<evidence type="ECO:0000256" key="5">
    <source>
        <dbReference type="ARBA" id="ARBA00048494"/>
    </source>
</evidence>
<comment type="catalytic activity">
    <reaction evidence="5">
        <text>[(1-&gt;4)-N-acetyl-beta-D-glucosaminyl](n) + n H2O = chitosan + n acetate</text>
        <dbReference type="Rhea" id="RHEA:10464"/>
        <dbReference type="Rhea" id="RHEA-COMP:9593"/>
        <dbReference type="Rhea" id="RHEA-COMP:9597"/>
        <dbReference type="ChEBI" id="CHEBI:15377"/>
        <dbReference type="ChEBI" id="CHEBI:17029"/>
        <dbReference type="ChEBI" id="CHEBI:30089"/>
        <dbReference type="ChEBI" id="CHEBI:57704"/>
        <dbReference type="EC" id="3.5.1.41"/>
    </reaction>
    <physiologicalReaction direction="left-to-right" evidence="5">
        <dbReference type="Rhea" id="RHEA:10465"/>
    </physiologicalReaction>
</comment>
<reference evidence="7" key="2">
    <citation type="submission" date="2023-05" db="EMBL/GenBank/DDBJ databases">
        <authorList>
            <consortium name="Lawrence Berkeley National Laboratory"/>
            <person name="Steindorff A."/>
            <person name="Hensen N."/>
            <person name="Bonometti L."/>
            <person name="Westerberg I."/>
            <person name="Brannstrom I.O."/>
            <person name="Guillou S."/>
            <person name="Cros-Aarteil S."/>
            <person name="Calhoun S."/>
            <person name="Haridas S."/>
            <person name="Kuo A."/>
            <person name="Mondo S."/>
            <person name="Pangilinan J."/>
            <person name="Riley R."/>
            <person name="Labutti K."/>
            <person name="Andreopoulos B."/>
            <person name="Lipzen A."/>
            <person name="Chen C."/>
            <person name="Yanf M."/>
            <person name="Daum C."/>
            <person name="Ng V."/>
            <person name="Clum A."/>
            <person name="Ohm R."/>
            <person name="Martin F."/>
            <person name="Silar P."/>
            <person name="Natvig D."/>
            <person name="Lalanne C."/>
            <person name="Gautier V."/>
            <person name="Ament-Velasquez S.L."/>
            <person name="Kruys A."/>
            <person name="Hutchinson M.I."/>
            <person name="Powell A.J."/>
            <person name="Barry K."/>
            <person name="Miller A.N."/>
            <person name="Grigoriev I.V."/>
            <person name="Debuchy R."/>
            <person name="Gladieux P."/>
            <person name="Thoren M.H."/>
            <person name="Johannesson H."/>
        </authorList>
    </citation>
    <scope>NUCLEOTIDE SEQUENCE</scope>
    <source>
        <strain evidence="7">PSN293</strain>
    </source>
</reference>
<sequence>MLRLRRIFRLPSRHLRLRARRTRMATLLLFLVLLPLLLIFPLYVVYKPPSLLIRHFAHKWTDVLFRLWLPPSKKIVALTIDDAPSDHTRDILHILSSHDAHATFFVIGGQVPGREDILREIIRAGHELGNHGMHDEPARSLSDAELRAQILKVQEMINSAYEAENRTAPSSDRASDTSLAKQKYFRPGSGFFSDRMRNLLQKMDYHLVLGSIYPHDAQISWPRVNSRHVLSMLSPGGIIICHDRRSWTVPMLRKVLPEMKMRGWKAVSVSELLGEATG</sequence>
<dbReference type="EC" id="3.5.1.41" evidence="4"/>
<evidence type="ECO:0000256" key="2">
    <source>
        <dbReference type="ARBA" id="ARBA00023024"/>
    </source>
</evidence>
<evidence type="ECO:0000256" key="3">
    <source>
        <dbReference type="ARBA" id="ARBA00023285"/>
    </source>
</evidence>
<dbReference type="PROSITE" id="PS51677">
    <property type="entry name" value="NODB"/>
    <property type="match status" value="1"/>
</dbReference>
<proteinExistence type="predicted"/>
<name>A0AAN7B898_9PEZI</name>
<evidence type="ECO:0000256" key="1">
    <source>
        <dbReference type="ARBA" id="ARBA00001941"/>
    </source>
</evidence>
<organism evidence="7 8">
    <name type="scientific">Rhypophila decipiens</name>
    <dbReference type="NCBI Taxonomy" id="261697"/>
    <lineage>
        <taxon>Eukaryota</taxon>
        <taxon>Fungi</taxon>
        <taxon>Dikarya</taxon>
        <taxon>Ascomycota</taxon>
        <taxon>Pezizomycotina</taxon>
        <taxon>Sordariomycetes</taxon>
        <taxon>Sordariomycetidae</taxon>
        <taxon>Sordariales</taxon>
        <taxon>Naviculisporaceae</taxon>
        <taxon>Rhypophila</taxon>
    </lineage>
</organism>
<keyword evidence="8" id="KW-1185">Reference proteome</keyword>
<evidence type="ECO:0000259" key="6">
    <source>
        <dbReference type="PROSITE" id="PS51677"/>
    </source>
</evidence>
<dbReference type="CDD" id="cd10958">
    <property type="entry name" value="CE4_NodB_like_2"/>
    <property type="match status" value="1"/>
</dbReference>
<dbReference type="Proteomes" id="UP001301769">
    <property type="component" value="Unassembled WGS sequence"/>
</dbReference>
<reference evidence="7" key="1">
    <citation type="journal article" date="2023" name="Mol. Phylogenet. Evol.">
        <title>Genome-scale phylogeny and comparative genomics of the fungal order Sordariales.</title>
        <authorList>
            <person name="Hensen N."/>
            <person name="Bonometti L."/>
            <person name="Westerberg I."/>
            <person name="Brannstrom I.O."/>
            <person name="Guillou S."/>
            <person name="Cros-Aarteil S."/>
            <person name="Calhoun S."/>
            <person name="Haridas S."/>
            <person name="Kuo A."/>
            <person name="Mondo S."/>
            <person name="Pangilinan J."/>
            <person name="Riley R."/>
            <person name="LaButti K."/>
            <person name="Andreopoulos B."/>
            <person name="Lipzen A."/>
            <person name="Chen C."/>
            <person name="Yan M."/>
            <person name="Daum C."/>
            <person name="Ng V."/>
            <person name="Clum A."/>
            <person name="Steindorff A."/>
            <person name="Ohm R.A."/>
            <person name="Martin F."/>
            <person name="Silar P."/>
            <person name="Natvig D.O."/>
            <person name="Lalanne C."/>
            <person name="Gautier V."/>
            <person name="Ament-Velasquez S.L."/>
            <person name="Kruys A."/>
            <person name="Hutchinson M.I."/>
            <person name="Powell A.J."/>
            <person name="Barry K."/>
            <person name="Miller A.N."/>
            <person name="Grigoriev I.V."/>
            <person name="Debuchy R."/>
            <person name="Gladieux P."/>
            <person name="Hiltunen Thoren M."/>
            <person name="Johannesson H."/>
        </authorList>
    </citation>
    <scope>NUCLEOTIDE SEQUENCE</scope>
    <source>
        <strain evidence="7">PSN293</strain>
    </source>
</reference>
<dbReference type="GO" id="GO:0009272">
    <property type="term" value="P:fungal-type cell wall biogenesis"/>
    <property type="evidence" value="ECO:0007669"/>
    <property type="project" value="UniProtKB-ARBA"/>
</dbReference>
<dbReference type="GO" id="GO:0004099">
    <property type="term" value="F:chitin deacetylase activity"/>
    <property type="evidence" value="ECO:0007669"/>
    <property type="project" value="UniProtKB-EC"/>
</dbReference>
<keyword evidence="3" id="KW-0170">Cobalt</keyword>
<comment type="caution">
    <text evidence="7">The sequence shown here is derived from an EMBL/GenBank/DDBJ whole genome shotgun (WGS) entry which is preliminary data.</text>
</comment>
<dbReference type="InterPro" id="IPR002509">
    <property type="entry name" value="NODB_dom"/>
</dbReference>
<protein>
    <recommendedName>
        <fullName evidence="4">chitin deacetylase</fullName>
        <ecNumber evidence="4">3.5.1.41</ecNumber>
    </recommendedName>
</protein>
<dbReference type="AlphaFoldDB" id="A0AAN7B898"/>
<dbReference type="PANTHER" id="PTHR10587:SF137">
    <property type="entry name" value="4-DEOXY-4-FORMAMIDO-L-ARABINOSE-PHOSPHOUNDECAPRENOL DEFORMYLASE ARND-RELATED"/>
    <property type="match status" value="1"/>
</dbReference>
<gene>
    <name evidence="7" type="ORF">QBC37DRAFT_207222</name>
</gene>
<dbReference type="GO" id="GO:0005975">
    <property type="term" value="P:carbohydrate metabolic process"/>
    <property type="evidence" value="ECO:0007669"/>
    <property type="project" value="InterPro"/>
</dbReference>
<evidence type="ECO:0000256" key="4">
    <source>
        <dbReference type="ARBA" id="ARBA00024056"/>
    </source>
</evidence>
<dbReference type="GO" id="GO:0006032">
    <property type="term" value="P:chitin catabolic process"/>
    <property type="evidence" value="ECO:0007669"/>
    <property type="project" value="UniProtKB-KW"/>
</dbReference>
<evidence type="ECO:0000313" key="8">
    <source>
        <dbReference type="Proteomes" id="UP001301769"/>
    </source>
</evidence>
<accession>A0AAN7B898</accession>
<dbReference type="PANTHER" id="PTHR10587">
    <property type="entry name" value="GLYCOSYL TRANSFERASE-RELATED"/>
    <property type="match status" value="1"/>
</dbReference>
<keyword evidence="2" id="KW-0119">Carbohydrate metabolism</keyword>
<dbReference type="InterPro" id="IPR050248">
    <property type="entry name" value="Polysacc_deacetylase_ArnD"/>
</dbReference>
<dbReference type="Gene3D" id="3.20.20.370">
    <property type="entry name" value="Glycoside hydrolase/deacetylase"/>
    <property type="match status" value="1"/>
</dbReference>